<feature type="domain" description="N-acetyltransferase" evidence="1">
    <location>
        <begin position="5"/>
        <end position="157"/>
    </location>
</feature>
<reference evidence="2 3" key="1">
    <citation type="journal article" date="2021" name="Sci. Rep.">
        <title>Genome analysis of a halophilic bacterium Halomonas malpeensis YU-PRIM-29(T) reveals its exopolysaccharide and pigment producing capabilities.</title>
        <authorList>
            <person name="Athmika"/>
            <person name="Ghate S.D."/>
            <person name="Arun A.B."/>
            <person name="Rao S.S."/>
            <person name="Kumar S.T.A."/>
            <person name="Kandiyil M.K."/>
            <person name="Saptami K."/>
            <person name="Rekha P.D."/>
        </authorList>
    </citation>
    <scope>NUCLEOTIDE SEQUENCE [LARGE SCALE GENOMIC DNA]</scope>
    <source>
        <strain evidence="3">prim 29</strain>
    </source>
</reference>
<dbReference type="Pfam" id="PF13508">
    <property type="entry name" value="Acetyltransf_7"/>
    <property type="match status" value="1"/>
</dbReference>
<evidence type="ECO:0000259" key="1">
    <source>
        <dbReference type="PROSITE" id="PS51186"/>
    </source>
</evidence>
<accession>A0ABS8DR92</accession>
<proteinExistence type="predicted"/>
<dbReference type="CDD" id="cd04301">
    <property type="entry name" value="NAT_SF"/>
    <property type="match status" value="1"/>
</dbReference>
<dbReference type="InterPro" id="IPR039840">
    <property type="entry name" value="NAA80"/>
</dbReference>
<keyword evidence="3" id="KW-1185">Reference proteome</keyword>
<dbReference type="PANTHER" id="PTHR13538:SF4">
    <property type="entry name" value="N-ALPHA-ACETYLTRANSFERASE 80"/>
    <property type="match status" value="1"/>
</dbReference>
<protein>
    <submittedName>
        <fullName evidence="2">GNAT family N-acetyltransferase</fullName>
    </submittedName>
</protein>
<evidence type="ECO:0000313" key="3">
    <source>
        <dbReference type="Proteomes" id="UP001319882"/>
    </source>
</evidence>
<dbReference type="EMBL" id="WHVL01000002">
    <property type="protein sequence ID" value="MCB8888739.1"/>
    <property type="molecule type" value="Genomic_DNA"/>
</dbReference>
<sequence>MADTFIIERLRADSPYVTLVATWTFEAWGHLHPGQTLEKQVAFVRSECGEVGVPSVFVALENGAPVGTASLIADDMSTRPELGPWLASVFVSPDQRGRGIASQLIARVEQEVLSSGYKCGYLYTPDQQALYHRLGWRAFEEVTYLGEQVTLMVKCLSETAR</sequence>
<dbReference type="InterPro" id="IPR016181">
    <property type="entry name" value="Acyl_CoA_acyltransferase"/>
</dbReference>
<dbReference type="SUPFAM" id="SSF55729">
    <property type="entry name" value="Acyl-CoA N-acyltransferases (Nat)"/>
    <property type="match status" value="1"/>
</dbReference>
<dbReference type="PANTHER" id="PTHR13538">
    <property type="entry name" value="N-ACETYLTRANSFERASE 6"/>
    <property type="match status" value="1"/>
</dbReference>
<organism evidence="2 3">
    <name type="scientific">Vreelandella malpeensis</name>
    <dbReference type="NCBI Taxonomy" id="1172368"/>
    <lineage>
        <taxon>Bacteria</taxon>
        <taxon>Pseudomonadati</taxon>
        <taxon>Pseudomonadota</taxon>
        <taxon>Gammaproteobacteria</taxon>
        <taxon>Oceanospirillales</taxon>
        <taxon>Halomonadaceae</taxon>
        <taxon>Vreelandella</taxon>
    </lineage>
</organism>
<dbReference type="InterPro" id="IPR000182">
    <property type="entry name" value="GNAT_dom"/>
</dbReference>
<dbReference type="Proteomes" id="UP001319882">
    <property type="component" value="Unassembled WGS sequence"/>
</dbReference>
<gene>
    <name evidence="2" type="ORF">GEV37_06375</name>
</gene>
<name>A0ABS8DR92_9GAMM</name>
<dbReference type="Gene3D" id="3.40.630.30">
    <property type="match status" value="1"/>
</dbReference>
<evidence type="ECO:0000313" key="2">
    <source>
        <dbReference type="EMBL" id="MCB8888739.1"/>
    </source>
</evidence>
<dbReference type="PROSITE" id="PS51186">
    <property type="entry name" value="GNAT"/>
    <property type="match status" value="1"/>
</dbReference>
<comment type="caution">
    <text evidence="2">The sequence shown here is derived from an EMBL/GenBank/DDBJ whole genome shotgun (WGS) entry which is preliminary data.</text>
</comment>